<dbReference type="CDD" id="cd03801">
    <property type="entry name" value="GT4_PimA-like"/>
    <property type="match status" value="1"/>
</dbReference>
<dbReference type="STRING" id="582402.Hbal_1786"/>
<dbReference type="Gene3D" id="3.40.50.2000">
    <property type="entry name" value="Glycogen Phosphorylase B"/>
    <property type="match status" value="2"/>
</dbReference>
<keyword evidence="1" id="KW-0808">Transferase</keyword>
<keyword evidence="2" id="KW-1185">Reference proteome</keyword>
<evidence type="ECO:0000313" key="2">
    <source>
        <dbReference type="Proteomes" id="UP000002745"/>
    </source>
</evidence>
<dbReference type="eggNOG" id="COG0438">
    <property type="taxonomic scope" value="Bacteria"/>
</dbReference>
<name>C6XK27_HIRBI</name>
<dbReference type="AlphaFoldDB" id="C6XK27"/>
<protein>
    <submittedName>
        <fullName evidence="1">Glycosyl transferase group 1</fullName>
    </submittedName>
</protein>
<evidence type="ECO:0000313" key="1">
    <source>
        <dbReference type="EMBL" id="ACT59472.1"/>
    </source>
</evidence>
<dbReference type="InterPro" id="IPR050194">
    <property type="entry name" value="Glycosyltransferase_grp1"/>
</dbReference>
<organism evidence="1 2">
    <name type="scientific">Hirschia baltica (strain ATCC 49814 / DSM 5838 / IFAM 1418)</name>
    <dbReference type="NCBI Taxonomy" id="582402"/>
    <lineage>
        <taxon>Bacteria</taxon>
        <taxon>Pseudomonadati</taxon>
        <taxon>Pseudomonadota</taxon>
        <taxon>Alphaproteobacteria</taxon>
        <taxon>Hyphomonadales</taxon>
        <taxon>Hyphomonadaceae</taxon>
        <taxon>Hirschia</taxon>
    </lineage>
</organism>
<dbReference type="SUPFAM" id="SSF53756">
    <property type="entry name" value="UDP-Glycosyltransferase/glycogen phosphorylase"/>
    <property type="match status" value="1"/>
</dbReference>
<proteinExistence type="predicted"/>
<dbReference type="PANTHER" id="PTHR45947">
    <property type="entry name" value="SULFOQUINOVOSYL TRANSFERASE SQD2"/>
    <property type="match status" value="1"/>
</dbReference>
<dbReference type="OrthoDB" id="9790710at2"/>
<dbReference type="EMBL" id="CP001678">
    <property type="protein sequence ID" value="ACT59472.1"/>
    <property type="molecule type" value="Genomic_DNA"/>
</dbReference>
<dbReference type="HOGENOM" id="CLU_060265_0_0_5"/>
<dbReference type="GO" id="GO:0016757">
    <property type="term" value="F:glycosyltransferase activity"/>
    <property type="evidence" value="ECO:0007669"/>
    <property type="project" value="TreeGrafter"/>
</dbReference>
<dbReference type="Pfam" id="PF13692">
    <property type="entry name" value="Glyco_trans_1_4"/>
    <property type="match status" value="1"/>
</dbReference>
<reference evidence="2" key="1">
    <citation type="journal article" date="2011" name="J. Bacteriol.">
        <title>Genome sequences of eight morphologically diverse alphaproteobacteria.</title>
        <authorList>
            <consortium name="US DOE Joint Genome Institute"/>
            <person name="Brown P.J."/>
            <person name="Kysela D.T."/>
            <person name="Buechlein A."/>
            <person name="Hemmerich C."/>
            <person name="Brun Y.V."/>
        </authorList>
    </citation>
    <scope>NUCLEOTIDE SEQUENCE [LARGE SCALE GENOMIC DNA]</scope>
    <source>
        <strain evidence="2">ATCC 49814 / DSM 5838 / IFAM 1418</strain>
    </source>
</reference>
<dbReference type="Proteomes" id="UP000002745">
    <property type="component" value="Chromosome"/>
</dbReference>
<dbReference type="RefSeq" id="WP_015827622.1">
    <property type="nucleotide sequence ID" value="NC_012982.1"/>
</dbReference>
<dbReference type="KEGG" id="hba:Hbal_1786"/>
<dbReference type="PANTHER" id="PTHR45947:SF3">
    <property type="entry name" value="SULFOQUINOVOSYL TRANSFERASE SQD2"/>
    <property type="match status" value="1"/>
</dbReference>
<sequence length="369" mass="41110">MKTVTIVQRRLTHYRVPFFEDLKCNLEENGINLKLIYGSGASKELLKNDGSLISWADQVPIRYLFGERFNWLSFSKSVRQTDLLIITQENSQLANIKALINRPSKKIAFWGHGANFQGNDNSVREHLKRCTNHLVDWYFAYTDASVQQVQKTGFRLDKITCVNNSICTKSIDAISAIRDPVILETDRIKLGLGAGPVGVFIGSLYREKRLEFLFTAADLVKNVISDFQLVIVGSGPDVEIVQQYAENRSWVKFVGALHGEEKARILRLASIKLNPGLVGLGILDAFAAGVPFITTDCGIHSPEIAYLNSENGIMTQDSIIDFVEGCIRILSNPKLAERLSRGCITSASKYSLQNMVTNFSSGVIKCLDQ</sequence>
<accession>C6XK27</accession>
<gene>
    <name evidence="1" type="ordered locus">Hbal_1786</name>
</gene>
<dbReference type="CAZy" id="GT4">
    <property type="family name" value="Glycosyltransferase Family 4"/>
</dbReference>